<dbReference type="Gene3D" id="3.40.50.1820">
    <property type="entry name" value="alpha/beta hydrolase"/>
    <property type="match status" value="1"/>
</dbReference>
<keyword evidence="5" id="KW-1185">Reference proteome</keyword>
<comment type="caution">
    <text evidence="4">The sequence shown here is derived from an EMBL/GenBank/DDBJ whole genome shotgun (WGS) entry which is preliminary data.</text>
</comment>
<reference evidence="4" key="2">
    <citation type="journal article" date="2022" name="Syst. Appl. Microbiol.">
        <title>Physiological and genomic characterisation of Luteimonas fraxinea sp. nov., a bacterial species associated with trees tolerant to ash dieback.</title>
        <authorList>
            <person name="Ulrich K."/>
            <person name="Becker R."/>
            <person name="Behrendt U."/>
            <person name="Kube M."/>
            <person name="Schneck V."/>
            <person name="Ulrich A."/>
        </authorList>
    </citation>
    <scope>NUCLEOTIDE SEQUENCE</scope>
    <source>
        <strain evidence="4">A1P009</strain>
    </source>
</reference>
<dbReference type="InterPro" id="IPR010126">
    <property type="entry name" value="Esterase_phb"/>
</dbReference>
<evidence type="ECO:0000313" key="5">
    <source>
        <dbReference type="Proteomes" id="UP001430360"/>
    </source>
</evidence>
<protein>
    <submittedName>
        <fullName evidence="4">PHB depolymerase family esterase</fullName>
    </submittedName>
</protein>
<feature type="compositionally biased region" description="Low complexity" evidence="3">
    <location>
        <begin position="75"/>
        <end position="116"/>
    </location>
</feature>
<evidence type="ECO:0000313" key="4">
    <source>
        <dbReference type="EMBL" id="MCD9095409.1"/>
    </source>
</evidence>
<evidence type="ECO:0000256" key="2">
    <source>
        <dbReference type="ARBA" id="ARBA00022801"/>
    </source>
</evidence>
<name>A0ABS8U7S3_9GAMM</name>
<accession>A0ABS8U7S3</accession>
<dbReference type="EMBL" id="JAJQKU010000001">
    <property type="protein sequence ID" value="MCD9095409.1"/>
    <property type="molecule type" value="Genomic_DNA"/>
</dbReference>
<dbReference type="SUPFAM" id="SSF53474">
    <property type="entry name" value="alpha/beta-Hydrolases"/>
    <property type="match status" value="1"/>
</dbReference>
<dbReference type="InterPro" id="IPR029058">
    <property type="entry name" value="AB_hydrolase_fold"/>
</dbReference>
<keyword evidence="1" id="KW-0732">Signal</keyword>
<dbReference type="NCBIfam" id="TIGR01840">
    <property type="entry name" value="esterase_phb"/>
    <property type="match status" value="1"/>
</dbReference>
<sequence>MAPLLKSFSSLFRRHAPAMTALVPKSVLARGTAGAQQIQTTIQDALSSAGIHADGNATGVQKTIQDALQQAGLLSPDAPASSQTSSSDAAPAPDQATAHLHGAEPTTRTARGTTTEHSYSNHAGTRSYTLYVPPGLDAADAAVAPLMMMLHGCTQTPADFAAGTRMNALADAHGVIVVYPAQTARDNGQKCWNWFRSEDQTRDAGEPAILAGIVDDVARNHRVDTRRVYVAGLSAGAAMAVILGRTYPDRFAAVGAHSGLPFAAATDVPGAFAAMQGRSKRPETRPEGDAQRVPTIVVHGTADHTVRPDNGSAIVADATAGNTTVAPLRAELSGTTKINGRECTHTAFVDAEGRVRVEHVLIAGAGHAWSGGDPSGSHTDAKGPDASALILAFCLRHKH</sequence>
<reference evidence="4" key="1">
    <citation type="submission" date="2021-12" db="EMBL/GenBank/DDBJ databases">
        <authorList>
            <person name="Ulrich A."/>
        </authorList>
    </citation>
    <scope>NUCLEOTIDE SEQUENCE</scope>
    <source>
        <strain evidence="4">A1P009</strain>
    </source>
</reference>
<dbReference type="Proteomes" id="UP001430360">
    <property type="component" value="Unassembled WGS sequence"/>
</dbReference>
<feature type="region of interest" description="Disordered" evidence="3">
    <location>
        <begin position="75"/>
        <end position="121"/>
    </location>
</feature>
<dbReference type="Pfam" id="PF10503">
    <property type="entry name" value="Esterase_PHB"/>
    <property type="match status" value="1"/>
</dbReference>
<dbReference type="InterPro" id="IPR050955">
    <property type="entry name" value="Plant_Biomass_Hydrol_Est"/>
</dbReference>
<dbReference type="PANTHER" id="PTHR43037">
    <property type="entry name" value="UNNAMED PRODUCT-RELATED"/>
    <property type="match status" value="1"/>
</dbReference>
<evidence type="ECO:0000256" key="3">
    <source>
        <dbReference type="SAM" id="MobiDB-lite"/>
    </source>
</evidence>
<organism evidence="4 5">
    <name type="scientific">Luteimonas fraxinea</name>
    <dbReference type="NCBI Taxonomy" id="2901869"/>
    <lineage>
        <taxon>Bacteria</taxon>
        <taxon>Pseudomonadati</taxon>
        <taxon>Pseudomonadota</taxon>
        <taxon>Gammaproteobacteria</taxon>
        <taxon>Lysobacterales</taxon>
        <taxon>Lysobacteraceae</taxon>
        <taxon>Luteimonas</taxon>
    </lineage>
</organism>
<dbReference type="PANTHER" id="PTHR43037:SF1">
    <property type="entry name" value="BLL1128 PROTEIN"/>
    <property type="match status" value="1"/>
</dbReference>
<keyword evidence="2" id="KW-0378">Hydrolase</keyword>
<proteinExistence type="predicted"/>
<evidence type="ECO:0000256" key="1">
    <source>
        <dbReference type="ARBA" id="ARBA00022729"/>
    </source>
</evidence>
<gene>
    <name evidence="4" type="ORF">LTT95_00440</name>
</gene>